<name>A0ABQ7B351_BRACR</name>
<proteinExistence type="predicted"/>
<keyword evidence="2" id="KW-1185">Reference proteome</keyword>
<sequence length="102" mass="11667">MKTLNSLPETSSAIPNVEIDANFLWIFESEEREFLQHTVFPAHEHMENVIDQVTSTRASGFARNLLEKVLQCYYGVYLSESDEDNEAMILRVLSCKTVLIKA</sequence>
<comment type="caution">
    <text evidence="1">The sequence shown here is derived from an EMBL/GenBank/DDBJ whole genome shotgun (WGS) entry which is preliminary data.</text>
</comment>
<protein>
    <submittedName>
        <fullName evidence="1">Uncharacterized protein</fullName>
    </submittedName>
</protein>
<evidence type="ECO:0000313" key="2">
    <source>
        <dbReference type="Proteomes" id="UP000266723"/>
    </source>
</evidence>
<dbReference type="Proteomes" id="UP000266723">
    <property type="component" value="Unassembled WGS sequence"/>
</dbReference>
<accession>A0ABQ7B351</accession>
<gene>
    <name evidence="1" type="ORF">DY000_02059849</name>
</gene>
<reference evidence="1 2" key="1">
    <citation type="journal article" date="2020" name="BMC Genomics">
        <title>Intraspecific diversification of the crop wild relative Brassica cretica Lam. using demographic model selection.</title>
        <authorList>
            <person name="Kioukis A."/>
            <person name="Michalopoulou V.A."/>
            <person name="Briers L."/>
            <person name="Pirintsos S."/>
            <person name="Studholme D.J."/>
            <person name="Pavlidis P."/>
            <person name="Sarris P.F."/>
        </authorList>
    </citation>
    <scope>NUCLEOTIDE SEQUENCE [LARGE SCALE GENOMIC DNA]</scope>
    <source>
        <strain evidence="2">cv. PFS-1207/04</strain>
    </source>
</reference>
<evidence type="ECO:0000313" key="1">
    <source>
        <dbReference type="EMBL" id="KAF3520719.1"/>
    </source>
</evidence>
<dbReference type="EMBL" id="QGKV02001556">
    <property type="protein sequence ID" value="KAF3520719.1"/>
    <property type="molecule type" value="Genomic_DNA"/>
</dbReference>
<organism evidence="1 2">
    <name type="scientific">Brassica cretica</name>
    <name type="common">Mustard</name>
    <dbReference type="NCBI Taxonomy" id="69181"/>
    <lineage>
        <taxon>Eukaryota</taxon>
        <taxon>Viridiplantae</taxon>
        <taxon>Streptophyta</taxon>
        <taxon>Embryophyta</taxon>
        <taxon>Tracheophyta</taxon>
        <taxon>Spermatophyta</taxon>
        <taxon>Magnoliopsida</taxon>
        <taxon>eudicotyledons</taxon>
        <taxon>Gunneridae</taxon>
        <taxon>Pentapetalae</taxon>
        <taxon>rosids</taxon>
        <taxon>malvids</taxon>
        <taxon>Brassicales</taxon>
        <taxon>Brassicaceae</taxon>
        <taxon>Brassiceae</taxon>
        <taxon>Brassica</taxon>
    </lineage>
</organism>